<feature type="compositionally biased region" description="Basic and acidic residues" evidence="1">
    <location>
        <begin position="144"/>
        <end position="156"/>
    </location>
</feature>
<dbReference type="AlphaFoldDB" id="A0A4P6WXP6"/>
<accession>A0A4P6WXP6</accession>
<evidence type="ECO:0000313" key="3">
    <source>
        <dbReference type="Proteomes" id="UP000293912"/>
    </source>
</evidence>
<feature type="region of interest" description="Disordered" evidence="1">
    <location>
        <begin position="144"/>
        <end position="217"/>
    </location>
</feature>
<name>A0A4P6WXP6_HYDPS</name>
<reference evidence="2 3" key="1">
    <citation type="submission" date="2019-03" db="EMBL/GenBank/DDBJ databases">
        <authorList>
            <person name="Sebastian G."/>
            <person name="Baumann P."/>
            <person name="Ruckert C."/>
            <person name="Kalinowski J."/>
            <person name="Nebel B."/>
            <person name="Takors R."/>
            <person name="Blombach B."/>
        </authorList>
    </citation>
    <scope>NUCLEOTIDE SEQUENCE [LARGE SCALE GENOMIC DNA]</scope>
    <source>
        <strain evidence="2 3">DSM 1084</strain>
    </source>
</reference>
<dbReference type="Proteomes" id="UP000293912">
    <property type="component" value="Chromosome"/>
</dbReference>
<keyword evidence="3" id="KW-1185">Reference proteome</keyword>
<gene>
    <name evidence="2" type="ORF">HPF_11775</name>
</gene>
<evidence type="ECO:0000256" key="1">
    <source>
        <dbReference type="SAM" id="MobiDB-lite"/>
    </source>
</evidence>
<dbReference type="Pfam" id="PF12101">
    <property type="entry name" value="DUF3577"/>
    <property type="match status" value="1"/>
</dbReference>
<dbReference type="EMBL" id="CP037867">
    <property type="protein sequence ID" value="QBM28370.1"/>
    <property type="molecule type" value="Genomic_DNA"/>
</dbReference>
<evidence type="ECO:0000313" key="2">
    <source>
        <dbReference type="EMBL" id="QBM28370.1"/>
    </source>
</evidence>
<sequence length="217" mass="23653">MNASSSTQASHFNLHVSGIGYLNRVRWVSPKQRGRSAEPFLACSISALRGNAQAPDYTYFDLRVSGQEAAELVEKCMEDVDQDRKVVISFKVGDIYPHQYERDVKENGRKTGEKEMACLIKGRLLLINTITVDGARVYEREAAAHAEPGADDHADDIPPQGSDDSVLDGGEQSQDEPAPASAEQARPVQRIQALAPANAPRPSLSRHRTGARETATA</sequence>
<protein>
    <recommendedName>
        <fullName evidence="4">DUF3577 domain-containing protein</fullName>
    </recommendedName>
</protein>
<dbReference type="InterPro" id="IPR021960">
    <property type="entry name" value="DUF3577"/>
</dbReference>
<proteinExistence type="predicted"/>
<organism evidence="2 3">
    <name type="scientific">Hydrogenophaga pseudoflava</name>
    <name type="common">Pseudomonas carboxydoflava</name>
    <dbReference type="NCBI Taxonomy" id="47421"/>
    <lineage>
        <taxon>Bacteria</taxon>
        <taxon>Pseudomonadati</taxon>
        <taxon>Pseudomonadota</taxon>
        <taxon>Betaproteobacteria</taxon>
        <taxon>Burkholderiales</taxon>
        <taxon>Comamonadaceae</taxon>
        <taxon>Hydrogenophaga</taxon>
    </lineage>
</organism>
<dbReference type="KEGG" id="hpse:HPF_11775"/>
<dbReference type="RefSeq" id="WP_133156702.1">
    <property type="nucleotide sequence ID" value="NZ_CP037867.1"/>
</dbReference>
<evidence type="ECO:0008006" key="4">
    <source>
        <dbReference type="Google" id="ProtNLM"/>
    </source>
</evidence>